<protein>
    <submittedName>
        <fullName evidence="5">Multicopper oxidase family protein</fullName>
    </submittedName>
</protein>
<dbReference type="InterPro" id="IPR002355">
    <property type="entry name" value="Cu_oxidase_Cu_BS"/>
</dbReference>
<dbReference type="PANTHER" id="PTHR11709">
    <property type="entry name" value="MULTI-COPPER OXIDASE"/>
    <property type="match status" value="1"/>
</dbReference>
<accession>A0ABU5I6Q3</accession>
<dbReference type="Proteomes" id="UP001294412">
    <property type="component" value="Unassembled WGS sequence"/>
</dbReference>
<keyword evidence="1" id="KW-0479">Metal-binding</keyword>
<feature type="domain" description="Plastocyanin-like" evidence="3">
    <location>
        <begin position="354"/>
        <end position="467"/>
    </location>
</feature>
<reference evidence="5 6" key="1">
    <citation type="submission" date="2023-12" db="EMBL/GenBank/DDBJ databases">
        <title>Description of Novel Strain Fulvimarina sp. 2208YS6-2-32 isolated from Uroteuthis (Photololigo) edulis.</title>
        <authorList>
            <person name="Park J.-S."/>
        </authorList>
    </citation>
    <scope>NUCLEOTIDE SEQUENCE [LARGE SCALE GENOMIC DNA]</scope>
    <source>
        <strain evidence="5 6">2208YS6-2-32</strain>
    </source>
</reference>
<name>A0ABU5I6Q3_9HYPH</name>
<dbReference type="CDD" id="cd13885">
    <property type="entry name" value="CuRO_2_CumA_like"/>
    <property type="match status" value="1"/>
</dbReference>
<dbReference type="Pfam" id="PF07731">
    <property type="entry name" value="Cu-oxidase_2"/>
    <property type="match status" value="1"/>
</dbReference>
<evidence type="ECO:0000256" key="1">
    <source>
        <dbReference type="ARBA" id="ARBA00022723"/>
    </source>
</evidence>
<dbReference type="CDD" id="cd13861">
    <property type="entry name" value="CuRO_1_CumA_like"/>
    <property type="match status" value="1"/>
</dbReference>
<sequence>MKLSRRAFLAGAGAVISQNAFGRVIDLSKENGTARVLTARRASASILPSDLASPTAIWGFDGTAPGPVLRAKAGERVKVVVENDLNQSTSVHWHGIRIDNAMDGVPGLTQKAIDPGEQFTYDFTAPDPGTYWYHSHDRSWEQNARGLHGALIVEEAEPWEGADRDLVLLVDDWRLTEDGSIDDSFGQMMDWSHGGRLGNFVTVNGRSKPRIEVRPNERIRVRLINAANARIMELGLPGTRTFRLALDGMPVPLVEENEPVWLAPAQRTDLLVDILDDETPKSLVVHTDSGPLEIAEFAVAGEPVRASFPEATGLPRSGPSLPDDLSDAVRTELLMEGGAMGGMAGAMHKGRMMDIRSLVGEGYVWAFNGVADDMGKPLARFAKGQAAVVRIRNETGWPHAMHVHGHHFRVLTRNGEPTGDEAMRDTTLTVPDETIEIAFVADNPGKWLLHCHMLEHSASGMMTWFEVA</sequence>
<dbReference type="InterPro" id="IPR008972">
    <property type="entry name" value="Cupredoxin"/>
</dbReference>
<dbReference type="Gene3D" id="2.60.40.420">
    <property type="entry name" value="Cupredoxins - blue copper proteins"/>
    <property type="match status" value="3"/>
</dbReference>
<dbReference type="PANTHER" id="PTHR11709:SF2">
    <property type="entry name" value="MULTICOPPER OXIDASE LPR1"/>
    <property type="match status" value="1"/>
</dbReference>
<dbReference type="EMBL" id="JAXLPB010000007">
    <property type="protein sequence ID" value="MDY8110891.1"/>
    <property type="molecule type" value="Genomic_DNA"/>
</dbReference>
<dbReference type="RefSeq" id="WP_322188876.1">
    <property type="nucleotide sequence ID" value="NZ_JAXLPB010000007.1"/>
</dbReference>
<keyword evidence="2" id="KW-0560">Oxidoreductase</keyword>
<evidence type="ECO:0000259" key="4">
    <source>
        <dbReference type="Pfam" id="PF07732"/>
    </source>
</evidence>
<dbReference type="Pfam" id="PF07732">
    <property type="entry name" value="Cu-oxidase_3"/>
    <property type="match status" value="1"/>
</dbReference>
<gene>
    <name evidence="5" type="ORF">U0C82_17265</name>
</gene>
<comment type="caution">
    <text evidence="5">The sequence shown here is derived from an EMBL/GenBank/DDBJ whole genome shotgun (WGS) entry which is preliminary data.</text>
</comment>
<evidence type="ECO:0000259" key="3">
    <source>
        <dbReference type="Pfam" id="PF07731"/>
    </source>
</evidence>
<keyword evidence="6" id="KW-1185">Reference proteome</keyword>
<feature type="domain" description="Plastocyanin-like" evidence="4">
    <location>
        <begin position="54"/>
        <end position="156"/>
    </location>
</feature>
<organism evidence="5 6">
    <name type="scientific">Fulvimarina uroteuthidis</name>
    <dbReference type="NCBI Taxonomy" id="3098149"/>
    <lineage>
        <taxon>Bacteria</taxon>
        <taxon>Pseudomonadati</taxon>
        <taxon>Pseudomonadota</taxon>
        <taxon>Alphaproteobacteria</taxon>
        <taxon>Hyphomicrobiales</taxon>
        <taxon>Aurantimonadaceae</taxon>
        <taxon>Fulvimarina</taxon>
    </lineage>
</organism>
<evidence type="ECO:0000256" key="2">
    <source>
        <dbReference type="ARBA" id="ARBA00023002"/>
    </source>
</evidence>
<dbReference type="InterPro" id="IPR045087">
    <property type="entry name" value="Cu-oxidase_fam"/>
</dbReference>
<evidence type="ECO:0000313" key="5">
    <source>
        <dbReference type="EMBL" id="MDY8110891.1"/>
    </source>
</evidence>
<evidence type="ECO:0000313" key="6">
    <source>
        <dbReference type="Proteomes" id="UP001294412"/>
    </source>
</evidence>
<dbReference type="InterPro" id="IPR011706">
    <property type="entry name" value="Cu-oxidase_C"/>
</dbReference>
<dbReference type="SUPFAM" id="SSF49503">
    <property type="entry name" value="Cupredoxins"/>
    <property type="match status" value="3"/>
</dbReference>
<dbReference type="PROSITE" id="PS00080">
    <property type="entry name" value="MULTICOPPER_OXIDASE2"/>
    <property type="match status" value="1"/>
</dbReference>
<dbReference type="InterPro" id="IPR011707">
    <property type="entry name" value="Cu-oxidase-like_N"/>
</dbReference>
<proteinExistence type="predicted"/>